<accession>A0AAI9TG52</accession>
<sequence length="95" mass="11061">MELGQTATSTYKSEMEVIRVTSYHRRDFDLAVARTNPDDHNQIRSSLLRTIRATSPTLGNLQSLPLEIIYEICYLLDIRSLLNFRHVNRRAQQIN</sequence>
<evidence type="ECO:0000313" key="2">
    <source>
        <dbReference type="EMBL" id="KAJ9486757.1"/>
    </source>
</evidence>
<evidence type="ECO:0000313" key="3">
    <source>
        <dbReference type="Proteomes" id="UP001227192"/>
    </source>
</evidence>
<keyword evidence="3" id="KW-1185">Reference proteome</keyword>
<dbReference type="InterPro" id="IPR036047">
    <property type="entry name" value="F-box-like_dom_sf"/>
</dbReference>
<proteinExistence type="predicted"/>
<dbReference type="Proteomes" id="UP001227192">
    <property type="component" value="Unassembled WGS sequence"/>
</dbReference>
<dbReference type="SUPFAM" id="SSF81383">
    <property type="entry name" value="F-box domain"/>
    <property type="match status" value="1"/>
</dbReference>
<dbReference type="EMBL" id="LACB01000193">
    <property type="protein sequence ID" value="KAJ9486757.1"/>
    <property type="molecule type" value="Genomic_DNA"/>
</dbReference>
<name>A0AAI9TG52_PENTH</name>
<evidence type="ECO:0000259" key="1">
    <source>
        <dbReference type="PROSITE" id="PS50181"/>
    </source>
</evidence>
<comment type="caution">
    <text evidence="2">The sequence shown here is derived from an EMBL/GenBank/DDBJ whole genome shotgun (WGS) entry which is preliminary data.</text>
</comment>
<gene>
    <name evidence="2" type="ORF">VN97_g6576</name>
</gene>
<feature type="domain" description="F-box" evidence="1">
    <location>
        <begin position="58"/>
        <end position="95"/>
    </location>
</feature>
<dbReference type="InterPro" id="IPR001810">
    <property type="entry name" value="F-box_dom"/>
</dbReference>
<organism evidence="2 3">
    <name type="scientific">Penicillium thymicola</name>
    <dbReference type="NCBI Taxonomy" id="293382"/>
    <lineage>
        <taxon>Eukaryota</taxon>
        <taxon>Fungi</taxon>
        <taxon>Dikarya</taxon>
        <taxon>Ascomycota</taxon>
        <taxon>Pezizomycotina</taxon>
        <taxon>Eurotiomycetes</taxon>
        <taxon>Eurotiomycetidae</taxon>
        <taxon>Eurotiales</taxon>
        <taxon>Aspergillaceae</taxon>
        <taxon>Penicillium</taxon>
    </lineage>
</organism>
<reference evidence="2" key="2">
    <citation type="journal article" date="2016" name="Fungal Biol.">
        <title>Ochratoxin A production by Penicillium thymicola.</title>
        <authorList>
            <person name="Nguyen H.D.T."/>
            <person name="McMullin D.R."/>
            <person name="Ponomareva E."/>
            <person name="Riley R."/>
            <person name="Pomraning K.R."/>
            <person name="Baker S.E."/>
            <person name="Seifert K.A."/>
        </authorList>
    </citation>
    <scope>NUCLEOTIDE SEQUENCE</scope>
    <source>
        <strain evidence="2">DAOM 180753</strain>
    </source>
</reference>
<protein>
    <recommendedName>
        <fullName evidence="1">F-box domain-containing protein</fullName>
    </recommendedName>
</protein>
<dbReference type="PROSITE" id="PS50181">
    <property type="entry name" value="FBOX"/>
    <property type="match status" value="1"/>
</dbReference>
<reference evidence="2" key="1">
    <citation type="submission" date="2015-06" db="EMBL/GenBank/DDBJ databases">
        <authorList>
            <person name="Nguyen H."/>
        </authorList>
    </citation>
    <scope>NUCLEOTIDE SEQUENCE</scope>
    <source>
        <strain evidence="2">DAOM 180753</strain>
    </source>
</reference>
<dbReference type="CDD" id="cd09917">
    <property type="entry name" value="F-box_SF"/>
    <property type="match status" value="1"/>
</dbReference>
<dbReference type="Pfam" id="PF00646">
    <property type="entry name" value="F-box"/>
    <property type="match status" value="1"/>
</dbReference>
<dbReference type="AlphaFoldDB" id="A0AAI9TG52"/>